<dbReference type="GO" id="GO:0006325">
    <property type="term" value="P:chromatin organization"/>
    <property type="evidence" value="ECO:0007669"/>
    <property type="project" value="UniProtKB-UniRule"/>
</dbReference>
<evidence type="ECO:0000256" key="9">
    <source>
        <dbReference type="ARBA" id="ARBA00023163"/>
    </source>
</evidence>
<evidence type="ECO:0000313" key="15">
    <source>
        <dbReference type="EMBL" id="JAE30253.1"/>
    </source>
</evidence>
<dbReference type="InterPro" id="IPR045104">
    <property type="entry name" value="Alfin"/>
</dbReference>
<dbReference type="Pfam" id="PF00628">
    <property type="entry name" value="PHD"/>
    <property type="match status" value="1"/>
</dbReference>
<evidence type="ECO:0000256" key="1">
    <source>
        <dbReference type="ARBA" id="ARBA00002232"/>
    </source>
</evidence>
<comment type="domain">
    <text evidence="12">The PHD-type zinc finger mediates the binding to H3K4me3.</text>
</comment>
<feature type="domain" description="PHD-type" evidence="14">
    <location>
        <begin position="69"/>
        <end position="121"/>
    </location>
</feature>
<dbReference type="PANTHER" id="PTHR12321:SF115">
    <property type="entry name" value="PHD FINGER PROTEIN ALFIN-LIKE"/>
    <property type="match status" value="1"/>
</dbReference>
<dbReference type="InterPro" id="IPR019787">
    <property type="entry name" value="Znf_PHD-finger"/>
</dbReference>
<dbReference type="GO" id="GO:0042393">
    <property type="term" value="F:histone binding"/>
    <property type="evidence" value="ECO:0007669"/>
    <property type="project" value="UniProtKB-UniRule"/>
</dbReference>
<evidence type="ECO:0000256" key="8">
    <source>
        <dbReference type="ARBA" id="ARBA00023015"/>
    </source>
</evidence>
<feature type="region of interest" description="Disordered" evidence="13">
    <location>
        <begin position="13"/>
        <end position="66"/>
    </location>
</feature>
<dbReference type="InterPro" id="IPR001965">
    <property type="entry name" value="Znf_PHD"/>
</dbReference>
<dbReference type="GO" id="GO:0006355">
    <property type="term" value="P:regulation of DNA-templated transcription"/>
    <property type="evidence" value="ECO:0007669"/>
    <property type="project" value="UniProtKB-UniRule"/>
</dbReference>
<keyword evidence="8 12" id="KW-0805">Transcription regulation</keyword>
<dbReference type="InterPro" id="IPR013083">
    <property type="entry name" value="Znf_RING/FYVE/PHD"/>
</dbReference>
<dbReference type="InterPro" id="IPR019786">
    <property type="entry name" value="Zinc_finger_PHD-type_CS"/>
</dbReference>
<feature type="compositionally biased region" description="Basic and acidic residues" evidence="13">
    <location>
        <begin position="52"/>
        <end position="62"/>
    </location>
</feature>
<comment type="subcellular location">
    <subcellularLocation>
        <location evidence="2 12">Nucleus</location>
    </subcellularLocation>
</comment>
<name>A0A0A9HBF3_ARUDO</name>
<evidence type="ECO:0000256" key="13">
    <source>
        <dbReference type="SAM" id="MobiDB-lite"/>
    </source>
</evidence>
<dbReference type="GO" id="GO:0005634">
    <property type="term" value="C:nucleus"/>
    <property type="evidence" value="ECO:0007669"/>
    <property type="project" value="UniProtKB-SubCell"/>
</dbReference>
<protein>
    <recommendedName>
        <fullName evidence="12">PHD finger protein ALFIN-LIKE</fullName>
    </recommendedName>
</protein>
<evidence type="ECO:0000256" key="12">
    <source>
        <dbReference type="RuleBase" id="RU369089"/>
    </source>
</evidence>
<evidence type="ECO:0000256" key="10">
    <source>
        <dbReference type="ARBA" id="ARBA00023242"/>
    </source>
</evidence>
<evidence type="ECO:0000256" key="5">
    <source>
        <dbReference type="ARBA" id="ARBA00022771"/>
    </source>
</evidence>
<keyword evidence="5 11" id="KW-0863">Zinc-finger</keyword>
<dbReference type="PROSITE" id="PS01359">
    <property type="entry name" value="ZF_PHD_1"/>
    <property type="match status" value="1"/>
</dbReference>
<accession>A0A0A9HBF3</accession>
<evidence type="ECO:0000259" key="14">
    <source>
        <dbReference type="PROSITE" id="PS50016"/>
    </source>
</evidence>
<dbReference type="PROSITE" id="PS50016">
    <property type="entry name" value="ZF_PHD_2"/>
    <property type="match status" value="1"/>
</dbReference>
<dbReference type="InterPro" id="IPR044104">
    <property type="entry name" value="PHD_AL_plant"/>
</dbReference>
<proteinExistence type="inferred from homology"/>
<comment type="similarity">
    <text evidence="3 12">Belongs to the Alfin family.</text>
</comment>
<evidence type="ECO:0000256" key="7">
    <source>
        <dbReference type="ARBA" id="ARBA00022853"/>
    </source>
</evidence>
<feature type="compositionally biased region" description="Low complexity" evidence="13">
    <location>
        <begin position="15"/>
        <end position="45"/>
    </location>
</feature>
<evidence type="ECO:0000256" key="3">
    <source>
        <dbReference type="ARBA" id="ARBA00010445"/>
    </source>
</evidence>
<dbReference type="CDD" id="cd15613">
    <property type="entry name" value="PHD_AL_plant"/>
    <property type="match status" value="1"/>
</dbReference>
<keyword evidence="9 12" id="KW-0804">Transcription</keyword>
<keyword evidence="4 12" id="KW-0479">Metal-binding</keyword>
<dbReference type="EMBL" id="GBRH01167643">
    <property type="protein sequence ID" value="JAE30253.1"/>
    <property type="molecule type" value="Transcribed_RNA"/>
</dbReference>
<reference evidence="15" key="1">
    <citation type="submission" date="2014-09" db="EMBL/GenBank/DDBJ databases">
        <authorList>
            <person name="Magalhaes I.L.F."/>
            <person name="Oliveira U."/>
            <person name="Santos F.R."/>
            <person name="Vidigal T.H.D.A."/>
            <person name="Brescovit A.D."/>
            <person name="Santos A.J."/>
        </authorList>
    </citation>
    <scope>NUCLEOTIDE SEQUENCE</scope>
    <source>
        <tissue evidence="15">Shoot tissue taken approximately 20 cm above the soil surface</tissue>
    </source>
</reference>
<dbReference type="FunFam" id="3.30.40.10:FF:000306">
    <property type="entry name" value="PHD finger alfin-like protein"/>
    <property type="match status" value="1"/>
</dbReference>
<dbReference type="Gene3D" id="3.30.40.10">
    <property type="entry name" value="Zinc/RING finger domain, C3HC4 (zinc finger)"/>
    <property type="match status" value="1"/>
</dbReference>
<dbReference type="AlphaFoldDB" id="A0A0A9HBF3"/>
<evidence type="ECO:0000256" key="4">
    <source>
        <dbReference type="ARBA" id="ARBA00022723"/>
    </source>
</evidence>
<dbReference type="GO" id="GO:0008270">
    <property type="term" value="F:zinc ion binding"/>
    <property type="evidence" value="ECO:0007669"/>
    <property type="project" value="UniProtKB-KW"/>
</dbReference>
<dbReference type="PANTHER" id="PTHR12321">
    <property type="entry name" value="CPG BINDING PROTEIN"/>
    <property type="match status" value="1"/>
</dbReference>
<organism evidence="15">
    <name type="scientific">Arundo donax</name>
    <name type="common">Giant reed</name>
    <name type="synonym">Donax arundinaceus</name>
    <dbReference type="NCBI Taxonomy" id="35708"/>
    <lineage>
        <taxon>Eukaryota</taxon>
        <taxon>Viridiplantae</taxon>
        <taxon>Streptophyta</taxon>
        <taxon>Embryophyta</taxon>
        <taxon>Tracheophyta</taxon>
        <taxon>Spermatophyta</taxon>
        <taxon>Magnoliopsida</taxon>
        <taxon>Liliopsida</taxon>
        <taxon>Poales</taxon>
        <taxon>Poaceae</taxon>
        <taxon>PACMAD clade</taxon>
        <taxon>Arundinoideae</taxon>
        <taxon>Arundineae</taxon>
        <taxon>Arundo</taxon>
    </lineage>
</organism>
<comment type="function">
    <text evidence="1 12">Histone-binding component that specifically recognizes H3 tails trimethylated on 'Lys-4' (H3K4me3), which mark transcription start sites of virtually all active genes.</text>
</comment>
<evidence type="ECO:0000256" key="11">
    <source>
        <dbReference type="PROSITE-ProRule" id="PRU00146"/>
    </source>
</evidence>
<dbReference type="GO" id="GO:0000976">
    <property type="term" value="F:transcription cis-regulatory region binding"/>
    <property type="evidence" value="ECO:0007669"/>
    <property type="project" value="TreeGrafter"/>
</dbReference>
<dbReference type="InterPro" id="IPR011011">
    <property type="entry name" value="Znf_FYVE_PHD"/>
</dbReference>
<keyword evidence="6 12" id="KW-0862">Zinc</keyword>
<evidence type="ECO:0000256" key="2">
    <source>
        <dbReference type="ARBA" id="ARBA00004123"/>
    </source>
</evidence>
<keyword evidence="10 12" id="KW-0539">Nucleus</keyword>
<reference evidence="15" key="2">
    <citation type="journal article" date="2015" name="Data Brief">
        <title>Shoot transcriptome of the giant reed, Arundo donax.</title>
        <authorList>
            <person name="Barrero R.A."/>
            <person name="Guerrero F.D."/>
            <person name="Moolhuijzen P."/>
            <person name="Goolsby J.A."/>
            <person name="Tidwell J."/>
            <person name="Bellgard S.E."/>
            <person name="Bellgard M.I."/>
        </authorList>
    </citation>
    <scope>NUCLEOTIDE SEQUENCE</scope>
    <source>
        <tissue evidence="15">Shoot tissue taken approximately 20 cm above the soil surface</tissue>
    </source>
</reference>
<keyword evidence="7 12" id="KW-0156">Chromatin regulator</keyword>
<comment type="subunit">
    <text evidence="12">Interacts with H3K4me3 and to a lesser extent with H3K4me2.</text>
</comment>
<dbReference type="SMART" id="SM00249">
    <property type="entry name" value="PHD"/>
    <property type="match status" value="1"/>
</dbReference>
<sequence length="125" mass="13759">MMISGLPTVFEVLTGSGKKQPKNPNGNSKNKSGSKPSKKPGSNSKLAKQPLPKHEEQIGKEDGGDEDQAYLCGACGERYANGEFWICCDICEQWFHGKCVRITPAKAEHIKQYKCPGCSNKRSRE</sequence>
<dbReference type="SUPFAM" id="SSF57903">
    <property type="entry name" value="FYVE/PHD zinc finger"/>
    <property type="match status" value="1"/>
</dbReference>
<dbReference type="GO" id="GO:0003712">
    <property type="term" value="F:transcription coregulator activity"/>
    <property type="evidence" value="ECO:0007669"/>
    <property type="project" value="TreeGrafter"/>
</dbReference>
<evidence type="ECO:0000256" key="6">
    <source>
        <dbReference type="ARBA" id="ARBA00022833"/>
    </source>
</evidence>